<keyword evidence="2" id="KW-1185">Reference proteome</keyword>
<evidence type="ECO:0000313" key="1">
    <source>
        <dbReference type="EMBL" id="QHA05892.1"/>
    </source>
</evidence>
<proteinExistence type="predicted"/>
<dbReference type="KEGG" id="sbro:GQF42_23720"/>
<accession>A0A6I6N302</accession>
<dbReference type="AlphaFoldDB" id="A0A6I6N302"/>
<dbReference type="Proteomes" id="UP000436138">
    <property type="component" value="Chromosome"/>
</dbReference>
<dbReference type="EMBL" id="CP047020">
    <property type="protein sequence ID" value="QHA05892.1"/>
    <property type="molecule type" value="Genomic_DNA"/>
</dbReference>
<sequence length="149" mass="16538">MMTTEAELLKTDDKRLEELFRRSPAGEIPKGPMEGRAIFPDAGPEGAWLLASLVHLFAWRGKVFSPDGYLSNRLTPMDILSIVAMVAPGPSLLDDQECIVIDYSNTSLVFGSVRDEIRQVGPHLYLGLIWLSGRKVGWFTLRHPDNGDA</sequence>
<protein>
    <submittedName>
        <fullName evidence="1">Uncharacterized protein</fullName>
    </submittedName>
</protein>
<evidence type="ECO:0000313" key="2">
    <source>
        <dbReference type="Proteomes" id="UP000436138"/>
    </source>
</evidence>
<name>A0A6I6N302_9ACTN</name>
<reference evidence="1 2" key="1">
    <citation type="submission" date="2019-12" db="EMBL/GenBank/DDBJ databases">
        <title>Streptomyces sp. strain T44 isolated from rhizosphere soil of Broussonetia papyrifera.</title>
        <authorList>
            <person name="Mo P."/>
        </authorList>
    </citation>
    <scope>NUCLEOTIDE SEQUENCE [LARGE SCALE GENOMIC DNA]</scope>
    <source>
        <strain evidence="1 2">T44</strain>
    </source>
</reference>
<organism evidence="1 2">
    <name type="scientific">Streptomyces broussonetiae</name>
    <dbReference type="NCBI Taxonomy" id="2686304"/>
    <lineage>
        <taxon>Bacteria</taxon>
        <taxon>Bacillati</taxon>
        <taxon>Actinomycetota</taxon>
        <taxon>Actinomycetes</taxon>
        <taxon>Kitasatosporales</taxon>
        <taxon>Streptomycetaceae</taxon>
        <taxon>Streptomyces</taxon>
    </lineage>
</organism>
<gene>
    <name evidence="1" type="ORF">GQF42_23720</name>
</gene>